<keyword evidence="3 5" id="KW-1133">Transmembrane helix</keyword>
<reference evidence="6" key="1">
    <citation type="submission" date="2019-12" db="EMBL/GenBank/DDBJ databases">
        <title>Genome sequencing and annotation of Brassica cretica.</title>
        <authorList>
            <person name="Studholme D.J."/>
            <person name="Sarris P.F."/>
        </authorList>
    </citation>
    <scope>NUCLEOTIDE SEQUENCE</scope>
    <source>
        <strain evidence="6">PFS-102/07</strain>
        <tissue evidence="6">Leaf</tissue>
    </source>
</reference>
<protein>
    <recommendedName>
        <fullName evidence="7">ORM1-like protein 3</fullName>
    </recommendedName>
</protein>
<dbReference type="AlphaFoldDB" id="A0A8S9IM73"/>
<evidence type="ECO:0008006" key="7">
    <source>
        <dbReference type="Google" id="ProtNLM"/>
    </source>
</evidence>
<keyword evidence="4 5" id="KW-0472">Membrane</keyword>
<accession>A0A8S9IM73</accession>
<evidence type="ECO:0000313" key="6">
    <source>
        <dbReference type="EMBL" id="KAF2570958.1"/>
    </source>
</evidence>
<comment type="subcellular location">
    <subcellularLocation>
        <location evidence="1">Membrane</location>
        <topology evidence="1">Multi-pass membrane protein</topology>
    </subcellularLocation>
</comment>
<dbReference type="Pfam" id="PF04061">
    <property type="entry name" value="ORMDL"/>
    <property type="match status" value="2"/>
</dbReference>
<dbReference type="GO" id="GO:0005789">
    <property type="term" value="C:endoplasmic reticulum membrane"/>
    <property type="evidence" value="ECO:0007669"/>
    <property type="project" value="InterPro"/>
</dbReference>
<dbReference type="PANTHER" id="PTHR12665">
    <property type="entry name" value="ORMDL PROTEINS"/>
    <property type="match status" value="1"/>
</dbReference>
<feature type="transmembrane region" description="Helical" evidence="5">
    <location>
        <begin position="21"/>
        <end position="43"/>
    </location>
</feature>
<sequence length="251" mass="29630">MMYVRALPTTDVNRNTEWFTYPGVWTTYILILFFSWLLVLSIFNCSPGMAWTIVHLAHFAVTYHLFHWKKGTPFGDDQGIYNRLTWWEQIDNGKQLTRNRKALPTTDVNRNTEWFTYPGVWTTYILILFFSWLLVLSIFNCSPGMAWTIVHLAHFAVTYHLFHWKKGTPFGDDQGIYNRLTWWEQIDNGKQLTRNRKFLTLVPVVLYLIASHTTDYQNPILFLNTLAVFIMVVAKFPHMHKVRIFGINADQ</sequence>
<evidence type="ECO:0000256" key="1">
    <source>
        <dbReference type="ARBA" id="ARBA00004141"/>
    </source>
</evidence>
<evidence type="ECO:0000256" key="4">
    <source>
        <dbReference type="ARBA" id="ARBA00023136"/>
    </source>
</evidence>
<comment type="caution">
    <text evidence="6">The sequence shown here is derived from an EMBL/GenBank/DDBJ whole genome shotgun (WGS) entry which is preliminary data.</text>
</comment>
<organism evidence="6">
    <name type="scientific">Brassica cretica</name>
    <name type="common">Mustard</name>
    <dbReference type="NCBI Taxonomy" id="69181"/>
    <lineage>
        <taxon>Eukaryota</taxon>
        <taxon>Viridiplantae</taxon>
        <taxon>Streptophyta</taxon>
        <taxon>Embryophyta</taxon>
        <taxon>Tracheophyta</taxon>
        <taxon>Spermatophyta</taxon>
        <taxon>Magnoliopsida</taxon>
        <taxon>eudicotyledons</taxon>
        <taxon>Gunneridae</taxon>
        <taxon>Pentapetalae</taxon>
        <taxon>rosids</taxon>
        <taxon>malvids</taxon>
        <taxon>Brassicales</taxon>
        <taxon>Brassicaceae</taxon>
        <taxon>Brassiceae</taxon>
        <taxon>Brassica</taxon>
    </lineage>
</organism>
<evidence type="ECO:0000256" key="5">
    <source>
        <dbReference type="SAM" id="Phobius"/>
    </source>
</evidence>
<gene>
    <name evidence="6" type="ORF">F2Q70_00001402</name>
</gene>
<feature type="transmembrane region" description="Helical" evidence="5">
    <location>
        <begin position="119"/>
        <end position="139"/>
    </location>
</feature>
<dbReference type="EMBL" id="QGKY02001015">
    <property type="protein sequence ID" value="KAF2570958.1"/>
    <property type="molecule type" value="Genomic_DNA"/>
</dbReference>
<dbReference type="InterPro" id="IPR007203">
    <property type="entry name" value="ORMDL"/>
</dbReference>
<feature type="transmembrane region" description="Helical" evidence="5">
    <location>
        <begin position="198"/>
        <end position="214"/>
    </location>
</feature>
<keyword evidence="2 5" id="KW-0812">Transmembrane</keyword>
<evidence type="ECO:0000256" key="3">
    <source>
        <dbReference type="ARBA" id="ARBA00022989"/>
    </source>
</evidence>
<evidence type="ECO:0000256" key="2">
    <source>
        <dbReference type="ARBA" id="ARBA00022692"/>
    </source>
</evidence>
<proteinExistence type="predicted"/>
<feature type="transmembrane region" description="Helical" evidence="5">
    <location>
        <begin position="220"/>
        <end position="237"/>
    </location>
</feature>
<name>A0A8S9IM73_BRACR</name>